<dbReference type="RefSeq" id="WP_166503978.1">
    <property type="nucleotide sequence ID" value="NZ_BDJL01000017.1"/>
</dbReference>
<dbReference type="STRING" id="661089.ciss_07110"/>
<keyword evidence="2" id="KW-1185">Reference proteome</keyword>
<dbReference type="AlphaFoldDB" id="A0A1L8D0U1"/>
<protein>
    <submittedName>
        <fullName evidence="1">Uncharacterized protein</fullName>
    </submittedName>
</protein>
<evidence type="ECO:0000313" key="2">
    <source>
        <dbReference type="Proteomes" id="UP000187338"/>
    </source>
</evidence>
<sequence length="67" mass="7860">MPKYKEYKPGDRCNHCPFYAYIPGKLYCKYDFQPLKSIGEGTSGFIFVPSEECRVEKIRVYPKNAEE</sequence>
<proteinExistence type="predicted"/>
<name>A0A1L8D0U1_9THEO</name>
<reference evidence="2" key="1">
    <citation type="submission" date="2016-12" db="EMBL/GenBank/DDBJ databases">
        <title>Draft Genome Sequences od Carboxydothermus pertinax and islandicus, Hydrogenogenic Carboxydotrophic Bacteria.</title>
        <authorList>
            <person name="Fukuyama Y."/>
            <person name="Ohmae K."/>
            <person name="Yoneda Y."/>
            <person name="Yoshida T."/>
            <person name="Sako Y."/>
        </authorList>
    </citation>
    <scope>NUCLEOTIDE SEQUENCE [LARGE SCALE GENOMIC DNA]</scope>
    <source>
        <strain evidence="2">SET</strain>
    </source>
</reference>
<dbReference type="Proteomes" id="UP000187338">
    <property type="component" value="Unassembled WGS sequence"/>
</dbReference>
<accession>A0A1L8D0U1</accession>
<organism evidence="1 2">
    <name type="scientific">Carboxydothermus islandicus</name>
    <dbReference type="NCBI Taxonomy" id="661089"/>
    <lineage>
        <taxon>Bacteria</taxon>
        <taxon>Bacillati</taxon>
        <taxon>Bacillota</taxon>
        <taxon>Clostridia</taxon>
        <taxon>Thermoanaerobacterales</taxon>
        <taxon>Thermoanaerobacteraceae</taxon>
        <taxon>Carboxydothermus</taxon>
    </lineage>
</organism>
<comment type="caution">
    <text evidence="1">The sequence shown here is derived from an EMBL/GenBank/DDBJ whole genome shotgun (WGS) entry which is preliminary data.</text>
</comment>
<dbReference type="EMBL" id="BDJL01000017">
    <property type="protein sequence ID" value="GAV24778.1"/>
    <property type="molecule type" value="Genomic_DNA"/>
</dbReference>
<evidence type="ECO:0000313" key="1">
    <source>
        <dbReference type="EMBL" id="GAV24778.1"/>
    </source>
</evidence>
<gene>
    <name evidence="1" type="ORF">ciss_07110</name>
</gene>